<gene>
    <name evidence="2" type="ORF">CEXT_406611</name>
</gene>
<accession>A0AAV4S482</accession>
<comment type="caution">
    <text evidence="2">The sequence shown here is derived from an EMBL/GenBank/DDBJ whole genome shotgun (WGS) entry which is preliminary data.</text>
</comment>
<evidence type="ECO:0000256" key="1">
    <source>
        <dbReference type="SAM" id="MobiDB-lite"/>
    </source>
</evidence>
<sequence length="80" mass="8814">MTAGHAISLDGQWARGGHPLFANKPPLSGPTATERERQTPMPHPSMGPVTVKEESCFHFSLLSTLSLANLSWVTERMRRT</sequence>
<dbReference type="AlphaFoldDB" id="A0AAV4S482"/>
<proteinExistence type="predicted"/>
<organism evidence="2 3">
    <name type="scientific">Caerostris extrusa</name>
    <name type="common">Bark spider</name>
    <name type="synonym">Caerostris bankana</name>
    <dbReference type="NCBI Taxonomy" id="172846"/>
    <lineage>
        <taxon>Eukaryota</taxon>
        <taxon>Metazoa</taxon>
        <taxon>Ecdysozoa</taxon>
        <taxon>Arthropoda</taxon>
        <taxon>Chelicerata</taxon>
        <taxon>Arachnida</taxon>
        <taxon>Araneae</taxon>
        <taxon>Araneomorphae</taxon>
        <taxon>Entelegynae</taxon>
        <taxon>Araneoidea</taxon>
        <taxon>Araneidae</taxon>
        <taxon>Caerostris</taxon>
    </lineage>
</organism>
<name>A0AAV4S482_CAEEX</name>
<dbReference type="EMBL" id="BPLR01008811">
    <property type="protein sequence ID" value="GIY27386.1"/>
    <property type="molecule type" value="Genomic_DNA"/>
</dbReference>
<dbReference type="Proteomes" id="UP001054945">
    <property type="component" value="Unassembled WGS sequence"/>
</dbReference>
<evidence type="ECO:0000313" key="2">
    <source>
        <dbReference type="EMBL" id="GIY27386.1"/>
    </source>
</evidence>
<feature type="region of interest" description="Disordered" evidence="1">
    <location>
        <begin position="1"/>
        <end position="49"/>
    </location>
</feature>
<protein>
    <submittedName>
        <fullName evidence="2">Uncharacterized protein</fullName>
    </submittedName>
</protein>
<reference evidence="2 3" key="1">
    <citation type="submission" date="2021-06" db="EMBL/GenBank/DDBJ databases">
        <title>Caerostris extrusa draft genome.</title>
        <authorList>
            <person name="Kono N."/>
            <person name="Arakawa K."/>
        </authorList>
    </citation>
    <scope>NUCLEOTIDE SEQUENCE [LARGE SCALE GENOMIC DNA]</scope>
</reference>
<evidence type="ECO:0000313" key="3">
    <source>
        <dbReference type="Proteomes" id="UP001054945"/>
    </source>
</evidence>
<keyword evidence="3" id="KW-1185">Reference proteome</keyword>